<feature type="signal peptide" evidence="1">
    <location>
        <begin position="1"/>
        <end position="18"/>
    </location>
</feature>
<feature type="chain" id="PRO_5046498444" evidence="1">
    <location>
        <begin position="19"/>
        <end position="122"/>
    </location>
</feature>
<evidence type="ECO:0000313" key="3">
    <source>
        <dbReference type="Proteomes" id="UP001480595"/>
    </source>
</evidence>
<dbReference type="GeneID" id="92098530"/>
<dbReference type="RefSeq" id="XP_066708596.1">
    <property type="nucleotide sequence ID" value="XM_066865467.1"/>
</dbReference>
<proteinExistence type="predicted"/>
<name>A0ABR1T387_9PEZI</name>
<evidence type="ECO:0000313" key="2">
    <source>
        <dbReference type="EMBL" id="KAK8041051.1"/>
    </source>
</evidence>
<reference evidence="2 3" key="1">
    <citation type="submission" date="2023-01" db="EMBL/GenBank/DDBJ databases">
        <title>Analysis of 21 Apiospora genomes using comparative genomics revels a genus with tremendous synthesis potential of carbohydrate active enzymes and secondary metabolites.</title>
        <authorList>
            <person name="Sorensen T."/>
        </authorList>
    </citation>
    <scope>NUCLEOTIDE SEQUENCE [LARGE SCALE GENOMIC DNA]</scope>
    <source>
        <strain evidence="2 3">CBS 135458</strain>
    </source>
</reference>
<keyword evidence="3" id="KW-1185">Reference proteome</keyword>
<dbReference type="EMBL" id="JAQQWL010000015">
    <property type="protein sequence ID" value="KAK8041051.1"/>
    <property type="molecule type" value="Genomic_DNA"/>
</dbReference>
<dbReference type="Proteomes" id="UP001480595">
    <property type="component" value="Unassembled WGS sequence"/>
</dbReference>
<protein>
    <submittedName>
        <fullName evidence="2">Uncharacterized protein</fullName>
    </submittedName>
</protein>
<organism evidence="2 3">
    <name type="scientific">Apiospora phragmitis</name>
    <dbReference type="NCBI Taxonomy" id="2905665"/>
    <lineage>
        <taxon>Eukaryota</taxon>
        <taxon>Fungi</taxon>
        <taxon>Dikarya</taxon>
        <taxon>Ascomycota</taxon>
        <taxon>Pezizomycotina</taxon>
        <taxon>Sordariomycetes</taxon>
        <taxon>Xylariomycetidae</taxon>
        <taxon>Amphisphaeriales</taxon>
        <taxon>Apiosporaceae</taxon>
        <taxon>Apiospora</taxon>
    </lineage>
</organism>
<gene>
    <name evidence="2" type="ORF">PG994_014058</name>
</gene>
<sequence length="122" mass="14295">MHLLIRFLLLGFVSSVLGNIWVFGTEYDHTTGYQFFNCDEESQATWWQPEHDELEANVYAVHFTIYKNRGYKIFDTGGNEHGFFQLVRSVTWDCVYAHGQDEFLDISIFHCNSDYTVEHING</sequence>
<keyword evidence="1" id="KW-0732">Signal</keyword>
<accession>A0ABR1T387</accession>
<evidence type="ECO:0000256" key="1">
    <source>
        <dbReference type="SAM" id="SignalP"/>
    </source>
</evidence>
<comment type="caution">
    <text evidence="2">The sequence shown here is derived from an EMBL/GenBank/DDBJ whole genome shotgun (WGS) entry which is preliminary data.</text>
</comment>